<dbReference type="Gene3D" id="1.20.58.420">
    <property type="entry name" value="AHSP"/>
    <property type="match status" value="1"/>
</dbReference>
<feature type="transmembrane region" description="Helical" evidence="1">
    <location>
        <begin position="151"/>
        <end position="169"/>
    </location>
</feature>
<proteinExistence type="predicted"/>
<keyword evidence="3" id="KW-1185">Reference proteome</keyword>
<dbReference type="InterPro" id="IPR036543">
    <property type="entry name" value="Guanylate-bd_C_sf"/>
</dbReference>
<keyword evidence="1" id="KW-0472">Membrane</keyword>
<feature type="transmembrane region" description="Helical" evidence="1">
    <location>
        <begin position="102"/>
        <end position="120"/>
    </location>
</feature>
<evidence type="ECO:0000256" key="1">
    <source>
        <dbReference type="SAM" id="Phobius"/>
    </source>
</evidence>
<keyword evidence="1" id="KW-0812">Transmembrane</keyword>
<dbReference type="GO" id="GO:0005525">
    <property type="term" value="F:GTP binding"/>
    <property type="evidence" value="ECO:0007669"/>
    <property type="project" value="InterPro"/>
</dbReference>
<gene>
    <name evidence="2" type="ORF">OXX778_LOCUS772</name>
</gene>
<dbReference type="GO" id="GO:0003924">
    <property type="term" value="F:GTPase activity"/>
    <property type="evidence" value="ECO:0007669"/>
    <property type="project" value="InterPro"/>
</dbReference>
<comment type="caution">
    <text evidence="2">The sequence shown here is derived from an EMBL/GenBank/DDBJ whole genome shotgun (WGS) entry which is preliminary data.</text>
</comment>
<sequence>ATAEANNLAAKALAKEFYNKQMKSYIDQEKSFISLEKIEKIHIDIKLQTVQYFESIKKMGGTETSRIYLKELIFELDELLTKYYVSIQQKNSTDSTKTPSTLISLIFLNYFTSSFLNFIWMGFFGFLFKIGFYFSLLTLLFWIYSKYSNQYLNIIHTIDIICVFIWNNIIQILGGKFLQSLFNLSIKSLANFGSNSFFFDAINLLGFESTKVEKKISESGDSR</sequence>
<dbReference type="EMBL" id="CAJNOC010000042">
    <property type="protein sequence ID" value="CAF0709276.1"/>
    <property type="molecule type" value="Genomic_DNA"/>
</dbReference>
<feature type="transmembrane region" description="Helical" evidence="1">
    <location>
        <begin position="126"/>
        <end position="144"/>
    </location>
</feature>
<reference evidence="2" key="1">
    <citation type="submission" date="2021-02" db="EMBL/GenBank/DDBJ databases">
        <authorList>
            <person name="Nowell W R."/>
        </authorList>
    </citation>
    <scope>NUCLEOTIDE SEQUENCE</scope>
    <source>
        <strain evidence="2">Ploen Becks lab</strain>
    </source>
</reference>
<organism evidence="2 3">
    <name type="scientific">Brachionus calyciflorus</name>
    <dbReference type="NCBI Taxonomy" id="104777"/>
    <lineage>
        <taxon>Eukaryota</taxon>
        <taxon>Metazoa</taxon>
        <taxon>Spiralia</taxon>
        <taxon>Gnathifera</taxon>
        <taxon>Rotifera</taxon>
        <taxon>Eurotatoria</taxon>
        <taxon>Monogononta</taxon>
        <taxon>Pseudotrocha</taxon>
        <taxon>Ploima</taxon>
        <taxon>Brachionidae</taxon>
        <taxon>Brachionus</taxon>
    </lineage>
</organism>
<dbReference type="AlphaFoldDB" id="A0A813M7Y5"/>
<protein>
    <submittedName>
        <fullName evidence="2">Uncharacterized protein</fullName>
    </submittedName>
</protein>
<dbReference type="Proteomes" id="UP000663879">
    <property type="component" value="Unassembled WGS sequence"/>
</dbReference>
<keyword evidence="1" id="KW-1133">Transmembrane helix</keyword>
<evidence type="ECO:0000313" key="3">
    <source>
        <dbReference type="Proteomes" id="UP000663879"/>
    </source>
</evidence>
<dbReference type="SUPFAM" id="SSF48340">
    <property type="entry name" value="Interferon-induced guanylate-binding protein 1 (GBP1), C-terminal domain"/>
    <property type="match status" value="1"/>
</dbReference>
<accession>A0A813M7Y5</accession>
<evidence type="ECO:0000313" key="2">
    <source>
        <dbReference type="EMBL" id="CAF0709276.1"/>
    </source>
</evidence>
<feature type="non-terminal residue" evidence="2">
    <location>
        <position position="1"/>
    </location>
</feature>
<name>A0A813M7Y5_9BILA</name>